<evidence type="ECO:0000313" key="12">
    <source>
        <dbReference type="Proteomes" id="UP001347796"/>
    </source>
</evidence>
<feature type="compositionally biased region" description="Basic and acidic residues" evidence="7">
    <location>
        <begin position="1208"/>
        <end position="1254"/>
    </location>
</feature>
<feature type="compositionally biased region" description="Basic and acidic residues" evidence="7">
    <location>
        <begin position="1264"/>
        <end position="1323"/>
    </location>
</feature>
<feature type="region of interest" description="Disordered" evidence="7">
    <location>
        <begin position="1180"/>
        <end position="1492"/>
    </location>
</feature>
<comment type="similarity">
    <text evidence="2">Belongs to the THOC2 family.</text>
</comment>
<evidence type="ECO:0000259" key="8">
    <source>
        <dbReference type="Pfam" id="PF11262"/>
    </source>
</evidence>
<feature type="domain" description="THO complex subunit 2 N-terminal" evidence="10">
    <location>
        <begin position="410"/>
        <end position="554"/>
    </location>
</feature>
<feature type="compositionally biased region" description="Basic and acidic residues" evidence="7">
    <location>
        <begin position="1472"/>
        <end position="1492"/>
    </location>
</feature>
<dbReference type="Pfam" id="PF16134">
    <property type="entry name" value="THOC2_N"/>
    <property type="match status" value="2"/>
</dbReference>
<protein>
    <recommendedName>
        <fullName evidence="3">THO complex subunit 2</fullName>
    </recommendedName>
</protein>
<evidence type="ECO:0000256" key="4">
    <source>
        <dbReference type="ARBA" id="ARBA00023242"/>
    </source>
</evidence>
<dbReference type="InterPro" id="IPR021726">
    <property type="entry name" value="THO_THOC2_N"/>
</dbReference>
<evidence type="ECO:0000313" key="11">
    <source>
        <dbReference type="EMBL" id="KAK6168365.1"/>
    </source>
</evidence>
<dbReference type="GO" id="GO:0003729">
    <property type="term" value="F:mRNA binding"/>
    <property type="evidence" value="ECO:0007669"/>
    <property type="project" value="TreeGrafter"/>
</dbReference>
<sequence length="1492" mass="172740">MATVFLSADACKTWDKSGKSDFIKACKSLGEESFYGQDTKTVQRALYELCWSVLKGQLKQDQCISTIGEINDQMKGIGSLLADTLATIDVECSCNDDKHQRDRLNSLLAACSSIITEPVMKERFDQETLEIVGIIQSKQLFQQKYVKTKTRLYYKQQKFNLLREESEGYSKLVSELNQEITEKVTPVQVLENIKSLIGCFDLDPNRVLDIMLEAFECNLESECFYIPLLRAYMTDKSTLCQVMGFRFHFYQPTQGIETPSSLYKVTALLLKHELLNLNDLYPHLLPEDGAISDFHKTELSEARSYAKKLNLVILSDKKEDEKDKEDLTKVDMRINNQKLGICEALLEIGAWDNAKSILDKLPEFFPGSHPPIARALCLLIHKVIEPLYRKNTTLPPQLCKKKVVIDKLCIEPVKTFRRLHHVAFPMLYYLGPHASLDPVLFMKLVRLGKTFMNMRSDGGVGPEDEVAYFGFLNILDSVIFPSLSLLPCNCCISEELWGFLKLYPYEIRYRLYGRWKNEIYSQQACLVRARADCLERAKYIMKRLAKENVKQSGRQLGKLCHSNPAIMFEFVLSQIQRYDNFIGPVVDCLKFLTSLSYDILSYCIIEAVANPEKERLKTDDTNISLWLQSLANFAGMICRKYTVDLSGMMQYVANQLKAGKSFDLLLLREIVTKMAGIEISEEVTNDQLEAMSGGELLRQEGGYFSQVRNTKKSSTRLKDTLLEHDLALSLCILMAQQRDSVIYHEDQNRHLKLVGKLYDQCQDTLCQFGTFLSMQLSTEEFVKRLPSIDVLVSEYHVPPDAAFFLTRPQYTHLISVRYEELRKIDKSNKTASQNKTQRYIEAAEEVMKPAVNTVRQIYEQKIWDDLSAKFYATFWSLSMYDLFTPKQAYEKQTAALNSQIAAIEDNRDMPHSKKKKEKERCQNLIEKLKEEEKRQNDHTSRVLARLKKSKDQWFLSRVTKNEAVTHFLQLCVFPRCIFTASDAVYCSKFIHVLHQLKTPNFSTLICYDRIFCDITYCVTSCTENEAHRYGRFLCTTLDTVMKWHSDKTSYEKECATYPGFVTVFRKGTDSSNKADQLDFENYRHVCHKWHFRITKSMVSSLESGNYIQIRNSLIVLTRILPHYPRILQFCQALERRVDRLGKEEKEKRPDLYALALGYAGQLKNKKSTWIPEHEFHIKDKEAPKSKISSNGVSKSDVKNGVKNSSKPSDVEGEKGKENKEVREKVDKSNDKKTKPDKPVEKREKKPKDERETKTSLDGLVESGAKSRDRSPKDKSDGNKESKSKEDKILKEEAKKKEMRREEKAKLKEEKRREKEERREERREERKRRSASRDREKIVEERSSSVQSNGSHGSHRRSASPRHVEERDVKRRKVDLDKSGSKDGVPDKIKYKRSPSTDREREKKERKRELSPDRDTEAKKRRSEEGHSRSKMNGEPDMIRKRSESSDRARDRFDYETAAKRTIARKTASFDAEESKSKKKEKEKDKVSKKVKK</sequence>
<feature type="coiled-coil region" evidence="6">
    <location>
        <begin position="886"/>
        <end position="949"/>
    </location>
</feature>
<feature type="domain" description="THO complex subunit 2 N-terminal" evidence="10">
    <location>
        <begin position="7"/>
        <end position="395"/>
    </location>
</feature>
<dbReference type="Proteomes" id="UP001347796">
    <property type="component" value="Unassembled WGS sequence"/>
</dbReference>
<evidence type="ECO:0000256" key="1">
    <source>
        <dbReference type="ARBA" id="ARBA00004123"/>
    </source>
</evidence>
<dbReference type="PANTHER" id="PTHR21597:SF0">
    <property type="entry name" value="THO COMPLEX SUBUNIT 2"/>
    <property type="match status" value="1"/>
</dbReference>
<dbReference type="InterPro" id="IPR021418">
    <property type="entry name" value="THO_THOC2_C"/>
</dbReference>
<dbReference type="Pfam" id="PF11732">
    <property type="entry name" value="Thoc2"/>
    <property type="match status" value="1"/>
</dbReference>
<keyword evidence="12" id="KW-1185">Reference proteome</keyword>
<dbReference type="GO" id="GO:0000445">
    <property type="term" value="C:THO complex part of transcription export complex"/>
    <property type="evidence" value="ECO:0007669"/>
    <property type="project" value="TreeGrafter"/>
</dbReference>
<evidence type="ECO:0000256" key="6">
    <source>
        <dbReference type="SAM" id="Coils"/>
    </source>
</evidence>
<dbReference type="EMBL" id="JAZGQO010000016">
    <property type="protein sequence ID" value="KAK6168365.1"/>
    <property type="molecule type" value="Genomic_DNA"/>
</dbReference>
<evidence type="ECO:0000259" key="10">
    <source>
        <dbReference type="Pfam" id="PF16134"/>
    </source>
</evidence>
<keyword evidence="6" id="KW-0175">Coiled coil</keyword>
<evidence type="ECO:0000256" key="7">
    <source>
        <dbReference type="SAM" id="MobiDB-lite"/>
    </source>
</evidence>
<dbReference type="GO" id="GO:0006397">
    <property type="term" value="P:mRNA processing"/>
    <property type="evidence" value="ECO:0007669"/>
    <property type="project" value="InterPro"/>
</dbReference>
<comment type="subunit">
    <text evidence="5">Component of the THO subcomplex, which is composed of THOC1, THOC2, THOC3, THOC5, THOC6 and THOC7. The THO subcomplex interacts with DDX39B to form the THO-DDX39B complex which multimerizes into a 28-subunit tetrameric assembly. Component of the transcription/export (TREX) complex at least composed of ALYREF/THOC4, DDX39B, SARNP/CIP29, CHTOP and the THO subcomplex; in the complex interacts with THOC1, THOC3, THOC5, THOC7 and DDX39B. TREX seems to have a dynamic structure involving ATP-dependent remodeling. Interacts with POLDIP3 and ZC3H11A.</text>
</comment>
<gene>
    <name evidence="11" type="ORF">SNE40_020916</name>
</gene>
<keyword evidence="4" id="KW-0539">Nucleus</keyword>
<accession>A0AAN8J4G4</accession>
<evidence type="ECO:0000259" key="9">
    <source>
        <dbReference type="Pfam" id="PF11732"/>
    </source>
</evidence>
<organism evidence="11 12">
    <name type="scientific">Patella caerulea</name>
    <name type="common">Rayed Mediterranean limpet</name>
    <dbReference type="NCBI Taxonomy" id="87958"/>
    <lineage>
        <taxon>Eukaryota</taxon>
        <taxon>Metazoa</taxon>
        <taxon>Spiralia</taxon>
        <taxon>Lophotrochozoa</taxon>
        <taxon>Mollusca</taxon>
        <taxon>Gastropoda</taxon>
        <taxon>Patellogastropoda</taxon>
        <taxon>Patelloidea</taxon>
        <taxon>Patellidae</taxon>
        <taxon>Patella</taxon>
    </lineage>
</organism>
<dbReference type="PANTHER" id="PTHR21597">
    <property type="entry name" value="THO2 PROTEIN"/>
    <property type="match status" value="1"/>
</dbReference>
<dbReference type="GO" id="GO:0006406">
    <property type="term" value="P:mRNA export from nucleus"/>
    <property type="evidence" value="ECO:0007669"/>
    <property type="project" value="InterPro"/>
</dbReference>
<dbReference type="InterPro" id="IPR032302">
    <property type="entry name" value="THOC2_N"/>
</dbReference>
<evidence type="ECO:0000256" key="3">
    <source>
        <dbReference type="ARBA" id="ARBA00019596"/>
    </source>
</evidence>
<feature type="domain" description="THO complex subunitTHOC2 C-terminal" evidence="8">
    <location>
        <begin position="863"/>
        <end position="1162"/>
    </location>
</feature>
<comment type="caution">
    <text evidence="11">The sequence shown here is derived from an EMBL/GenBank/DDBJ whole genome shotgun (WGS) entry which is preliminary data.</text>
</comment>
<proteinExistence type="inferred from homology"/>
<dbReference type="InterPro" id="IPR040007">
    <property type="entry name" value="Tho2"/>
</dbReference>
<evidence type="ECO:0000256" key="5">
    <source>
        <dbReference type="ARBA" id="ARBA00047033"/>
    </source>
</evidence>
<feature type="compositionally biased region" description="Basic and acidic residues" evidence="7">
    <location>
        <begin position="1361"/>
        <end position="1458"/>
    </location>
</feature>
<feature type="compositionally biased region" description="Basic and acidic residues" evidence="7">
    <location>
        <begin position="1330"/>
        <end position="1342"/>
    </location>
</feature>
<name>A0AAN8J4G4_PATCE</name>
<reference evidence="11 12" key="1">
    <citation type="submission" date="2024-01" db="EMBL/GenBank/DDBJ databases">
        <title>The genome of the rayed Mediterranean limpet Patella caerulea (Linnaeus, 1758).</title>
        <authorList>
            <person name="Anh-Thu Weber A."/>
            <person name="Halstead-Nussloch G."/>
        </authorList>
    </citation>
    <scope>NUCLEOTIDE SEQUENCE [LARGE SCALE GENOMIC DNA]</scope>
    <source>
        <strain evidence="11">AATW-2023a</strain>
        <tissue evidence="11">Whole specimen</tissue>
    </source>
</reference>
<feature type="domain" description="THO complex subunitTHOC2 N-terminal" evidence="9">
    <location>
        <begin position="556"/>
        <end position="631"/>
    </location>
</feature>
<dbReference type="Pfam" id="PF11262">
    <property type="entry name" value="Tho2"/>
    <property type="match status" value="1"/>
</dbReference>
<comment type="subcellular location">
    <subcellularLocation>
        <location evidence="1">Nucleus</location>
    </subcellularLocation>
</comment>
<evidence type="ECO:0000256" key="2">
    <source>
        <dbReference type="ARBA" id="ARBA00007857"/>
    </source>
</evidence>